<accession>A0ABN4M884</accession>
<dbReference type="Proteomes" id="UP000074914">
    <property type="component" value="Chromosome"/>
</dbReference>
<gene>
    <name evidence="1" type="primary">tnmB</name>
    <name evidence="1" type="ORF">CPter291_2139</name>
</gene>
<sequence length="103" mass="11870">MCHAILQDIKFFEILSRIDNELAAETHAGLCQCGGTLYQANYPRKPRGFPNEKRPDHASRFSFCCRDCRKRSTSVSVRFLCRRVYRGADFTQKIRIVDLASPL</sequence>
<protein>
    <submittedName>
        <fullName evidence="1">TnmB</fullName>
    </submittedName>
</protein>
<organism evidence="1 2">
    <name type="scientific">Collimonas pratensis</name>
    <dbReference type="NCBI Taxonomy" id="279113"/>
    <lineage>
        <taxon>Bacteria</taxon>
        <taxon>Pseudomonadati</taxon>
        <taxon>Pseudomonadota</taxon>
        <taxon>Betaproteobacteria</taxon>
        <taxon>Burkholderiales</taxon>
        <taxon>Oxalobacteraceae</taxon>
        <taxon>Collimonas</taxon>
    </lineage>
</organism>
<keyword evidence="2" id="KW-1185">Reference proteome</keyword>
<dbReference type="EMBL" id="CP013236">
    <property type="protein sequence ID" value="AMP14401.1"/>
    <property type="molecule type" value="Genomic_DNA"/>
</dbReference>
<proteinExistence type="predicted"/>
<evidence type="ECO:0000313" key="2">
    <source>
        <dbReference type="Proteomes" id="UP000074914"/>
    </source>
</evidence>
<name>A0ABN4M884_9BURK</name>
<evidence type="ECO:0000313" key="1">
    <source>
        <dbReference type="EMBL" id="AMP14401.1"/>
    </source>
</evidence>
<reference evidence="1 2" key="1">
    <citation type="submission" date="2015-11" db="EMBL/GenBank/DDBJ databases">
        <title>Exploring the genomic traits of fungus-feeding bacterial genus Collimonas.</title>
        <authorList>
            <person name="Song C."/>
            <person name="Schmidt R."/>
            <person name="de Jager V."/>
            <person name="Krzyzanowska D."/>
            <person name="Jongedijk E."/>
            <person name="Cankar K."/>
            <person name="Beekwilder J."/>
            <person name="van Veen A."/>
            <person name="de Boer W."/>
            <person name="van Veen J.A."/>
            <person name="Garbeva P."/>
        </authorList>
    </citation>
    <scope>NUCLEOTIDE SEQUENCE [LARGE SCALE GENOMIC DNA]</scope>
    <source>
        <strain evidence="1 2">Ter291</strain>
    </source>
</reference>